<evidence type="ECO:0000313" key="4">
    <source>
        <dbReference type="Proteomes" id="UP001285441"/>
    </source>
</evidence>
<keyword evidence="1" id="KW-0175">Coiled coil</keyword>
<name>A0AAE0NZP0_9PEZI</name>
<reference evidence="3" key="2">
    <citation type="submission" date="2023-06" db="EMBL/GenBank/DDBJ databases">
        <authorList>
            <consortium name="Lawrence Berkeley National Laboratory"/>
            <person name="Haridas S."/>
            <person name="Hensen N."/>
            <person name="Bonometti L."/>
            <person name="Westerberg I."/>
            <person name="Brannstrom I.O."/>
            <person name="Guillou S."/>
            <person name="Cros-Aarteil S."/>
            <person name="Calhoun S."/>
            <person name="Kuo A."/>
            <person name="Mondo S."/>
            <person name="Pangilinan J."/>
            <person name="Riley R."/>
            <person name="LaButti K."/>
            <person name="Andreopoulos B."/>
            <person name="Lipzen A."/>
            <person name="Chen C."/>
            <person name="Yanf M."/>
            <person name="Daum C."/>
            <person name="Ng V."/>
            <person name="Clum A."/>
            <person name="Steindorff A."/>
            <person name="Ohm R."/>
            <person name="Martin F."/>
            <person name="Silar P."/>
            <person name="Natvig D."/>
            <person name="Lalanne C."/>
            <person name="Gautier V."/>
            <person name="Ament-velasquez S.L."/>
            <person name="Kruys A."/>
            <person name="Hutchinson M.I."/>
            <person name="Powell A.J."/>
            <person name="Barry K."/>
            <person name="Miller A.N."/>
            <person name="Grigoriev I.V."/>
            <person name="Debuchy R."/>
            <person name="Gladieux P."/>
            <person name="Thoren M.H."/>
            <person name="Johannesson H."/>
        </authorList>
    </citation>
    <scope>NUCLEOTIDE SEQUENCE</scope>
    <source>
        <strain evidence="3">CBS 232.78</strain>
    </source>
</reference>
<feature type="transmembrane region" description="Helical" evidence="2">
    <location>
        <begin position="363"/>
        <end position="387"/>
    </location>
</feature>
<reference evidence="3" key="1">
    <citation type="journal article" date="2023" name="Mol. Phylogenet. Evol.">
        <title>Genome-scale phylogeny and comparative genomics of the fungal order Sordariales.</title>
        <authorList>
            <person name="Hensen N."/>
            <person name="Bonometti L."/>
            <person name="Westerberg I."/>
            <person name="Brannstrom I.O."/>
            <person name="Guillou S."/>
            <person name="Cros-Aarteil S."/>
            <person name="Calhoun S."/>
            <person name="Haridas S."/>
            <person name="Kuo A."/>
            <person name="Mondo S."/>
            <person name="Pangilinan J."/>
            <person name="Riley R."/>
            <person name="LaButti K."/>
            <person name="Andreopoulos B."/>
            <person name="Lipzen A."/>
            <person name="Chen C."/>
            <person name="Yan M."/>
            <person name="Daum C."/>
            <person name="Ng V."/>
            <person name="Clum A."/>
            <person name="Steindorff A."/>
            <person name="Ohm R.A."/>
            <person name="Martin F."/>
            <person name="Silar P."/>
            <person name="Natvig D.O."/>
            <person name="Lalanne C."/>
            <person name="Gautier V."/>
            <person name="Ament-Velasquez S.L."/>
            <person name="Kruys A."/>
            <person name="Hutchinson M.I."/>
            <person name="Powell A.J."/>
            <person name="Barry K."/>
            <person name="Miller A.N."/>
            <person name="Grigoriev I.V."/>
            <person name="Debuchy R."/>
            <person name="Gladieux P."/>
            <person name="Hiltunen Thoren M."/>
            <person name="Johannesson H."/>
        </authorList>
    </citation>
    <scope>NUCLEOTIDE SEQUENCE</scope>
    <source>
        <strain evidence="3">CBS 232.78</strain>
    </source>
</reference>
<gene>
    <name evidence="3" type="ORF">B0H63DRAFT_519952</name>
</gene>
<organism evidence="3 4">
    <name type="scientific">Podospora didyma</name>
    <dbReference type="NCBI Taxonomy" id="330526"/>
    <lineage>
        <taxon>Eukaryota</taxon>
        <taxon>Fungi</taxon>
        <taxon>Dikarya</taxon>
        <taxon>Ascomycota</taxon>
        <taxon>Pezizomycotina</taxon>
        <taxon>Sordariomycetes</taxon>
        <taxon>Sordariomycetidae</taxon>
        <taxon>Sordariales</taxon>
        <taxon>Podosporaceae</taxon>
        <taxon>Podospora</taxon>
    </lineage>
</organism>
<keyword evidence="2" id="KW-0472">Membrane</keyword>
<dbReference type="Proteomes" id="UP001285441">
    <property type="component" value="Unassembled WGS sequence"/>
</dbReference>
<feature type="transmembrane region" description="Helical" evidence="2">
    <location>
        <begin position="75"/>
        <end position="96"/>
    </location>
</feature>
<keyword evidence="2" id="KW-1133">Transmembrane helix</keyword>
<evidence type="ECO:0000256" key="1">
    <source>
        <dbReference type="SAM" id="Coils"/>
    </source>
</evidence>
<evidence type="ECO:0000313" key="3">
    <source>
        <dbReference type="EMBL" id="KAK3390738.1"/>
    </source>
</evidence>
<comment type="caution">
    <text evidence="3">The sequence shown here is derived from an EMBL/GenBank/DDBJ whole genome shotgun (WGS) entry which is preliminary data.</text>
</comment>
<protein>
    <submittedName>
        <fullName evidence="3">Uncharacterized protein</fullName>
    </submittedName>
</protein>
<keyword evidence="4" id="KW-1185">Reference proteome</keyword>
<keyword evidence="2" id="KW-0812">Transmembrane</keyword>
<dbReference type="AlphaFoldDB" id="A0AAE0NZP0"/>
<evidence type="ECO:0000256" key="2">
    <source>
        <dbReference type="SAM" id="Phobius"/>
    </source>
</evidence>
<dbReference type="EMBL" id="JAULSW010000002">
    <property type="protein sequence ID" value="KAK3390738.1"/>
    <property type="molecule type" value="Genomic_DNA"/>
</dbReference>
<accession>A0AAE0NZP0</accession>
<sequence>MTSPSKDISGVITTSVGPGYAVKWQVVVYYQSKDLSLFPAGHFPAETGSINNPSGLPEAQASPDTASGLSTAAKAGIGAGVSGAVITLLIALFFLFRRRWRPTGSQTVQAETEYLCKPELDATSAAKSLADNLDPSSHELDGFQLEPKQSFLPEGHGAELEAVSHLPSELAGPGAVSPGNLDPSELPTPYRVAGHWGQPQPQQNASVTAPTEWQYWQGQPQPHVVESLRPLALTEFGMEAGGHSAIQAGATGSSMSQPTPTMIEELELQDIETEERRIQQRKEELLRARANNDDEAFWYGEEEAESTGNIESYLQAAAKLHKLLVVASLAAPSRSSDLEYMLTRSFWGGLRGGESKDTWAGTFLSLFLLLSTLIITLVGPAFAILIVPELDWFSLPGALGGFSEMWNWTKGLENWSLSDDPDFQEPGGALRWQIHTTRCLRSHFHIGPAWNSKAKPKLSGMSLDGGKTSLWKREVGSWADDEGRAQLCMIQKTEDDLGLEKLERGKKYF</sequence>
<proteinExistence type="predicted"/>
<feature type="coiled-coil region" evidence="1">
    <location>
        <begin position="263"/>
        <end position="291"/>
    </location>
</feature>